<accession>A0AAN8JKN9</accession>
<evidence type="ECO:0000313" key="3">
    <source>
        <dbReference type="Proteomes" id="UP001347796"/>
    </source>
</evidence>
<protein>
    <recommendedName>
        <fullName evidence="1">C17orf113 probable zinc finger domain-containing protein</fullName>
    </recommendedName>
</protein>
<dbReference type="InterPro" id="IPR057456">
    <property type="entry name" value="Znf_C17orf113"/>
</dbReference>
<evidence type="ECO:0000313" key="2">
    <source>
        <dbReference type="EMBL" id="KAK6179567.1"/>
    </source>
</evidence>
<reference evidence="2 3" key="1">
    <citation type="submission" date="2024-01" db="EMBL/GenBank/DDBJ databases">
        <title>The genome of the rayed Mediterranean limpet Patella caerulea (Linnaeus, 1758).</title>
        <authorList>
            <person name="Anh-Thu Weber A."/>
            <person name="Halstead-Nussloch G."/>
        </authorList>
    </citation>
    <scope>NUCLEOTIDE SEQUENCE [LARGE SCALE GENOMIC DNA]</scope>
    <source>
        <strain evidence="2">AATW-2023a</strain>
        <tissue evidence="2">Whole specimen</tissue>
    </source>
</reference>
<dbReference type="AlphaFoldDB" id="A0AAN8JKN9"/>
<dbReference type="Proteomes" id="UP001347796">
    <property type="component" value="Unassembled WGS sequence"/>
</dbReference>
<evidence type="ECO:0000259" key="1">
    <source>
        <dbReference type="Pfam" id="PF25431"/>
    </source>
</evidence>
<name>A0AAN8JKN9_PATCE</name>
<dbReference type="EMBL" id="JAZGQO010000008">
    <property type="protein sequence ID" value="KAK6179567.1"/>
    <property type="molecule type" value="Genomic_DNA"/>
</dbReference>
<dbReference type="Pfam" id="PF25431">
    <property type="entry name" value="zf-C17orf113"/>
    <property type="match status" value="1"/>
</dbReference>
<proteinExistence type="predicted"/>
<keyword evidence="3" id="KW-1185">Reference proteome</keyword>
<gene>
    <name evidence="2" type="ORF">SNE40_011895</name>
</gene>
<sequence length="140" mass="16024">MGRKRKIEQPSSTSDRRVSDFFNILPPKCPKTTDDTDMISSRPSDDITALDVELIPQKTTAEKNFEKRKILSAFGKSRSFRDEWKFSNPWLRYDAATKTMFCSTCELAKVTNSFTTGCSVLKKECITAHFSNKVKYVCVF</sequence>
<organism evidence="2 3">
    <name type="scientific">Patella caerulea</name>
    <name type="common">Rayed Mediterranean limpet</name>
    <dbReference type="NCBI Taxonomy" id="87958"/>
    <lineage>
        <taxon>Eukaryota</taxon>
        <taxon>Metazoa</taxon>
        <taxon>Spiralia</taxon>
        <taxon>Lophotrochozoa</taxon>
        <taxon>Mollusca</taxon>
        <taxon>Gastropoda</taxon>
        <taxon>Patellogastropoda</taxon>
        <taxon>Patelloidea</taxon>
        <taxon>Patellidae</taxon>
        <taxon>Patella</taxon>
    </lineage>
</organism>
<feature type="domain" description="C17orf113 probable zinc finger" evidence="1">
    <location>
        <begin position="89"/>
        <end position="132"/>
    </location>
</feature>
<comment type="caution">
    <text evidence="2">The sequence shown here is derived from an EMBL/GenBank/DDBJ whole genome shotgun (WGS) entry which is preliminary data.</text>
</comment>